<keyword evidence="1" id="KW-0732">Signal</keyword>
<proteinExistence type="predicted"/>
<sequence length="135" mass="14966">MFINMMKLALVSMMFILSASAETGLRGSAVEDAEITHGQRELTGVIGSCRYKYQKYSWSKFKFVTKDNDRCVEAMTIGLTFSDTRQFPGTWPFSNGRIKKDGQCQAGGCQDRSDIGDGSCSLADTTGYFNIHTCK</sequence>
<dbReference type="EMBL" id="CAICTM010000137">
    <property type="protein sequence ID" value="CAB9502497.1"/>
    <property type="molecule type" value="Genomic_DNA"/>
</dbReference>
<feature type="signal peptide" evidence="1">
    <location>
        <begin position="1"/>
        <end position="21"/>
    </location>
</feature>
<evidence type="ECO:0000313" key="3">
    <source>
        <dbReference type="Proteomes" id="UP001153069"/>
    </source>
</evidence>
<comment type="caution">
    <text evidence="2">The sequence shown here is derived from an EMBL/GenBank/DDBJ whole genome shotgun (WGS) entry which is preliminary data.</text>
</comment>
<protein>
    <submittedName>
        <fullName evidence="2">Uncharacterized protein</fullName>
    </submittedName>
</protein>
<keyword evidence="3" id="KW-1185">Reference proteome</keyword>
<dbReference type="Proteomes" id="UP001153069">
    <property type="component" value="Unassembled WGS sequence"/>
</dbReference>
<feature type="chain" id="PRO_5040311974" evidence="1">
    <location>
        <begin position="22"/>
        <end position="135"/>
    </location>
</feature>
<evidence type="ECO:0000313" key="2">
    <source>
        <dbReference type="EMBL" id="CAB9502497.1"/>
    </source>
</evidence>
<accession>A0A9N8H7D9</accession>
<gene>
    <name evidence="2" type="ORF">SEMRO_138_G064730.1</name>
</gene>
<name>A0A9N8H7D9_9STRA</name>
<organism evidence="2 3">
    <name type="scientific">Seminavis robusta</name>
    <dbReference type="NCBI Taxonomy" id="568900"/>
    <lineage>
        <taxon>Eukaryota</taxon>
        <taxon>Sar</taxon>
        <taxon>Stramenopiles</taxon>
        <taxon>Ochrophyta</taxon>
        <taxon>Bacillariophyta</taxon>
        <taxon>Bacillariophyceae</taxon>
        <taxon>Bacillariophycidae</taxon>
        <taxon>Naviculales</taxon>
        <taxon>Naviculaceae</taxon>
        <taxon>Seminavis</taxon>
    </lineage>
</organism>
<reference evidence="2" key="1">
    <citation type="submission" date="2020-06" db="EMBL/GenBank/DDBJ databases">
        <authorList>
            <consortium name="Plant Systems Biology data submission"/>
        </authorList>
    </citation>
    <scope>NUCLEOTIDE SEQUENCE</scope>
    <source>
        <strain evidence="2">D6</strain>
    </source>
</reference>
<dbReference type="AlphaFoldDB" id="A0A9N8H7D9"/>
<evidence type="ECO:0000256" key="1">
    <source>
        <dbReference type="SAM" id="SignalP"/>
    </source>
</evidence>